<comment type="function">
    <text evidence="9">tRNA nucleus export receptor which facilitates tRNA translocation across the nuclear pore complex.</text>
</comment>
<evidence type="ECO:0000259" key="10">
    <source>
        <dbReference type="Pfam" id="PF08389"/>
    </source>
</evidence>
<evidence type="ECO:0000256" key="8">
    <source>
        <dbReference type="ARBA" id="ARBA00023242"/>
    </source>
</evidence>
<evidence type="ECO:0000256" key="4">
    <source>
        <dbReference type="ARBA" id="ARBA00022448"/>
    </source>
</evidence>
<evidence type="ECO:0000256" key="6">
    <source>
        <dbReference type="ARBA" id="ARBA00022555"/>
    </source>
</evidence>
<dbReference type="GO" id="GO:0000049">
    <property type="term" value="F:tRNA binding"/>
    <property type="evidence" value="ECO:0007669"/>
    <property type="project" value="UniProtKB-UniRule"/>
</dbReference>
<dbReference type="AlphaFoldDB" id="A0A1Y2J1B1"/>
<keyword evidence="4 9" id="KW-0813">Transport</keyword>
<dbReference type="GO" id="GO:0005737">
    <property type="term" value="C:cytoplasm"/>
    <property type="evidence" value="ECO:0007669"/>
    <property type="project" value="UniProtKB-SubCell"/>
</dbReference>
<name>A0A1Y2J1B1_TRAC3</name>
<dbReference type="STRING" id="1353009.A0A1Y2J1B1"/>
<comment type="similarity">
    <text evidence="2 9">Belongs to the exportin family.</text>
</comment>
<dbReference type="EMBL" id="KZ084090">
    <property type="protein sequence ID" value="OSD06594.1"/>
    <property type="molecule type" value="Genomic_DNA"/>
</dbReference>
<dbReference type="InterPro" id="IPR013598">
    <property type="entry name" value="Exportin-1/Importin-b-like"/>
</dbReference>
<evidence type="ECO:0000256" key="3">
    <source>
        <dbReference type="ARBA" id="ARBA00018928"/>
    </source>
</evidence>
<reference evidence="12 13" key="1">
    <citation type="journal article" date="2015" name="Biotechnol. Biofuels">
        <title>Enhanced degradation of softwood versus hardwood by the white-rot fungus Pycnoporus coccineus.</title>
        <authorList>
            <person name="Couturier M."/>
            <person name="Navarro D."/>
            <person name="Chevret D."/>
            <person name="Henrissat B."/>
            <person name="Piumi F."/>
            <person name="Ruiz-Duenas F.J."/>
            <person name="Martinez A.T."/>
            <person name="Grigoriev I.V."/>
            <person name="Riley R."/>
            <person name="Lipzen A."/>
            <person name="Berrin J.G."/>
            <person name="Master E.R."/>
            <person name="Rosso M.N."/>
        </authorList>
    </citation>
    <scope>NUCLEOTIDE SEQUENCE [LARGE SCALE GENOMIC DNA]</scope>
    <source>
        <strain evidence="12 13">BRFM310</strain>
    </source>
</reference>
<dbReference type="GO" id="GO:0031267">
    <property type="term" value="F:small GTPase binding"/>
    <property type="evidence" value="ECO:0007669"/>
    <property type="project" value="InterPro"/>
</dbReference>
<keyword evidence="7 9" id="KW-0694">RNA-binding</keyword>
<evidence type="ECO:0000313" key="12">
    <source>
        <dbReference type="EMBL" id="OSD06594.1"/>
    </source>
</evidence>
<protein>
    <recommendedName>
        <fullName evidence="3 9">Exportin-T</fullName>
    </recommendedName>
    <alternativeName>
        <fullName evidence="9">Exportin(tRNA)</fullName>
    </alternativeName>
    <alternativeName>
        <fullName evidence="9">tRNA exportin</fullName>
    </alternativeName>
</protein>
<dbReference type="PANTHER" id="PTHR15952">
    <property type="entry name" value="EXPORTIN-T/LOS1"/>
    <property type="match status" value="1"/>
</dbReference>
<evidence type="ECO:0000256" key="1">
    <source>
        <dbReference type="ARBA" id="ARBA00004496"/>
    </source>
</evidence>
<feature type="domain" description="Exportin-T C-terminal" evidence="11">
    <location>
        <begin position="373"/>
        <end position="1059"/>
    </location>
</feature>
<proteinExistence type="inferred from homology"/>
<dbReference type="Pfam" id="PF08389">
    <property type="entry name" value="Xpo1"/>
    <property type="match status" value="1"/>
</dbReference>
<dbReference type="OrthoDB" id="26399at2759"/>
<evidence type="ECO:0000259" key="11">
    <source>
        <dbReference type="Pfam" id="PF19282"/>
    </source>
</evidence>
<accession>A0A1Y2J1B1</accession>
<dbReference type="InterPro" id="IPR040017">
    <property type="entry name" value="XPOT"/>
</dbReference>
<dbReference type="Pfam" id="PF19282">
    <property type="entry name" value="Exportin-T"/>
    <property type="match status" value="1"/>
</dbReference>
<evidence type="ECO:0000256" key="2">
    <source>
        <dbReference type="ARBA" id="ARBA00009466"/>
    </source>
</evidence>
<dbReference type="SUPFAM" id="SSF48371">
    <property type="entry name" value="ARM repeat"/>
    <property type="match status" value="1"/>
</dbReference>
<keyword evidence="5 9" id="KW-0963">Cytoplasm</keyword>
<keyword evidence="8 9" id="KW-0539">Nucleus</keyword>
<dbReference type="GO" id="GO:0016363">
    <property type="term" value="C:nuclear matrix"/>
    <property type="evidence" value="ECO:0007669"/>
    <property type="project" value="TreeGrafter"/>
</dbReference>
<dbReference type="Gene3D" id="1.25.10.10">
    <property type="entry name" value="Leucine-rich Repeat Variant"/>
    <property type="match status" value="1"/>
</dbReference>
<comment type="subcellular location">
    <subcellularLocation>
        <location evidence="1 9">Cytoplasm</location>
    </subcellularLocation>
    <subcellularLocation>
        <location evidence="9">Nucleus</location>
    </subcellularLocation>
    <text evidence="9">Shuttles between the nucleus and the cytoplasm.</text>
</comment>
<evidence type="ECO:0000256" key="5">
    <source>
        <dbReference type="ARBA" id="ARBA00022490"/>
    </source>
</evidence>
<gene>
    <name evidence="12" type="ORF">PYCCODRAFT_1383662</name>
</gene>
<evidence type="ECO:0000256" key="7">
    <source>
        <dbReference type="ARBA" id="ARBA00022884"/>
    </source>
</evidence>
<dbReference type="GO" id="GO:0005643">
    <property type="term" value="C:nuclear pore"/>
    <property type="evidence" value="ECO:0007669"/>
    <property type="project" value="TreeGrafter"/>
</dbReference>
<sequence>MEQDLNQFVQAILIASDPAQSSLHQQALQYLTAVQQNSSAWRLALAVFVEPGPSGGRKHPPHARFYALRVLDEFLDNRFEPLDDDTFETIRQSLLNYIQSEYLYGPAEADASFLRNKFAHTLTLFFLCTYIDKWPTFFTDFFALIHPPESTSQTTFNPHVSLLLFHILLEISGEVADQLIKAARPFSEQRHARDARVRDAVRDRDAARINEAVLTIVADGVERMTRLRKEGTAPTSERELDQAIEVVDYGVRTFASYVGWIDINLTVTRDTVPLLFTLLSDPSLPIRLATALALTRIVAKGLKEPGDKLQLIKVLSLGQVLEALEEKTRSEQKGRGSDTDEGEESYREALGKLLNVLGLELCKLTDDCPDEGIRSEAGQLLNQILPVMLRFLADEYDDTCSTVFPFLQTVLLSYKRQRKSSSEPLDPTKRSFLSSLLGVILEKLKWDEESDPEDMDEDDKAAFEDLRKELRTFMDSTLMIDPELVTEAVRTLALNTLTAYQNGVALKWNDAELAVYLVYTFGEINKSGGKGRAAFCQAPAVQKDKRKETDYSEYPLTSHGEMLYALVQSGISAYPHKTVQMQFFETVARYGDFFKVRKECIMPTLQAMLDARGLHSPESSTRSRVYYLFYRFIREDRNEITPDVSVSLLEGIRDLLVIQVELPELENPDSQDILQEAVSAPTIFDSQLYLFEAVGTLISLLQKTPDQAAALLLSFVRPLLDELSASLQAVKGPNDVLAILKVHHIIMALGNIAKGFPEYPNPVPEGYTAPPLDVFREVGQAILVCLEAMNVFRVVRDATRFAFARILATTGSAVAPLIPTLMANLLAHFEPTELIDFMNFIGLSIHKLQEDMLDVLDQLVGPLSAHINGILAQPVTGTDDQVTHVDTKRAYLGLLNSIISSKLHTVFISDRNKAQLENLLESMLQLAEDPSDPTSEKAAFSFFGRCVTAWAEPPKAPGDQQVLPGFERFIYERVVPTAFAVLSLPQFNIKDGQIVVVLQEIANFLQTVSKTRGQEAFDFLVNIFLPSQNWPQTTAVEFATKMRELDPKAFRKYFTDFVRASRAGS</sequence>
<keyword evidence="6 9" id="KW-0820">tRNA-binding</keyword>
<dbReference type="PANTHER" id="PTHR15952:SF11">
    <property type="entry name" value="EXPORTIN-T"/>
    <property type="match status" value="1"/>
</dbReference>
<organism evidence="12 13">
    <name type="scientific">Trametes coccinea (strain BRFM310)</name>
    <name type="common">Pycnoporus coccineus</name>
    <dbReference type="NCBI Taxonomy" id="1353009"/>
    <lineage>
        <taxon>Eukaryota</taxon>
        <taxon>Fungi</taxon>
        <taxon>Dikarya</taxon>
        <taxon>Basidiomycota</taxon>
        <taxon>Agaricomycotina</taxon>
        <taxon>Agaricomycetes</taxon>
        <taxon>Polyporales</taxon>
        <taxon>Polyporaceae</taxon>
        <taxon>Trametes</taxon>
    </lineage>
</organism>
<dbReference type="InterPro" id="IPR016024">
    <property type="entry name" value="ARM-type_fold"/>
</dbReference>
<keyword evidence="13" id="KW-1185">Reference proteome</keyword>
<feature type="domain" description="Exportin-1/Importin-beta-like" evidence="10">
    <location>
        <begin position="112"/>
        <end position="288"/>
    </location>
</feature>
<evidence type="ECO:0000256" key="9">
    <source>
        <dbReference type="RuleBase" id="RU366037"/>
    </source>
</evidence>
<dbReference type="GO" id="GO:0071528">
    <property type="term" value="P:tRNA re-export from nucleus"/>
    <property type="evidence" value="ECO:0007669"/>
    <property type="project" value="UniProtKB-UniRule"/>
</dbReference>
<dbReference type="Proteomes" id="UP000193067">
    <property type="component" value="Unassembled WGS sequence"/>
</dbReference>
<dbReference type="InterPro" id="IPR045546">
    <property type="entry name" value="Exportin-T_C"/>
</dbReference>
<evidence type="ECO:0000313" key="13">
    <source>
        <dbReference type="Proteomes" id="UP000193067"/>
    </source>
</evidence>
<dbReference type="InterPro" id="IPR011989">
    <property type="entry name" value="ARM-like"/>
</dbReference>